<dbReference type="RefSeq" id="YP_001497770.1">
    <property type="nucleotide sequence ID" value="NC_009898.1"/>
</dbReference>
<reference evidence="1 2" key="1">
    <citation type="journal article" date="2007" name="Virology">
        <title>Sequence and annotation of the 369-kb NY-2A and the 345-kb AR158 viruses that infect Chlorella NC64A.</title>
        <authorList>
            <person name="Fitzgerald L.A."/>
            <person name="Graves M.V."/>
            <person name="Li X."/>
            <person name="Feldblyum T."/>
            <person name="Nierman W.C."/>
            <person name="Van Etten J.L."/>
        </authorList>
    </citation>
    <scope>NUCLEOTIDE SEQUENCE [LARGE SCALE GENOMIC DNA]</scope>
    <source>
        <strain evidence="1 2">NY-2A</strain>
    </source>
</reference>
<organismHost>
    <name type="scientific">Chlorella</name>
    <dbReference type="NCBI Taxonomy" id="3071"/>
</organismHost>
<dbReference type="GeneID" id="5658837"/>
<gene>
    <name evidence="1" type="primary">b574R</name>
    <name evidence="1" type="ORF">NY2A_b574R</name>
</gene>
<organism evidence="1 2">
    <name type="scientific">Paramecium bursaria Chlorella virus NY2A</name>
    <name type="common">PBCV-NY2A</name>
    <dbReference type="NCBI Taxonomy" id="46021"/>
    <lineage>
        <taxon>Viruses</taxon>
        <taxon>Varidnaviria</taxon>
        <taxon>Bamfordvirae</taxon>
        <taxon>Nucleocytoviricota</taxon>
        <taxon>Megaviricetes</taxon>
        <taxon>Algavirales</taxon>
        <taxon>Phycodnaviridae</taxon>
        <taxon>Chlorovirus</taxon>
        <taxon>Chlorovirus americanus</taxon>
    </lineage>
</organism>
<dbReference type="KEGG" id="vg:5658837"/>
<protein>
    <submittedName>
        <fullName evidence="1">Uncharacterized protein b574R</fullName>
    </submittedName>
</protein>
<name>A7IX99_PBCVN</name>
<sequence length="77" mass="9240">MTSSRADFTFGSAIVVFMLLMKSANITNNILFFKKYLHNLNEHENSYTHRRCMYSTRSIHIFIYEHEKKRNMVFENA</sequence>
<proteinExistence type="predicted"/>
<accession>A7IX99</accession>
<dbReference type="Proteomes" id="UP000202419">
    <property type="component" value="Segment"/>
</dbReference>
<dbReference type="EMBL" id="DQ491002">
    <property type="protein sequence ID" value="ABT14973.1"/>
    <property type="molecule type" value="Genomic_DNA"/>
</dbReference>
<evidence type="ECO:0000313" key="1">
    <source>
        <dbReference type="EMBL" id="ABT14973.1"/>
    </source>
</evidence>
<keyword evidence="2" id="KW-1185">Reference proteome</keyword>
<evidence type="ECO:0000313" key="2">
    <source>
        <dbReference type="Proteomes" id="UP000202419"/>
    </source>
</evidence>